<name>A0A835VHG5_VANPL</name>
<feature type="binding site" evidence="11">
    <location>
        <position position="701"/>
    </location>
    <ligand>
        <name>Zn(2+)</name>
        <dbReference type="ChEBI" id="CHEBI:29105"/>
        <note>catalytic</note>
    </ligand>
</feature>
<keyword evidence="4 11" id="KW-0479">Metal-binding</keyword>
<evidence type="ECO:0000256" key="3">
    <source>
        <dbReference type="ARBA" id="ARBA00012775"/>
    </source>
</evidence>
<dbReference type="FunFam" id="4.10.800.20:FF:000001">
    <property type="entry name" value="AMP deaminase"/>
    <property type="match status" value="1"/>
</dbReference>
<dbReference type="UniPathway" id="UPA00591">
    <property type="reaction ID" value="UER00663"/>
</dbReference>
<evidence type="ECO:0000256" key="5">
    <source>
        <dbReference type="ARBA" id="ARBA00022801"/>
    </source>
</evidence>
<dbReference type="PANTHER" id="PTHR11359:SF0">
    <property type="entry name" value="AMP DEAMINASE"/>
    <property type="match status" value="1"/>
</dbReference>
<organism evidence="14 15">
    <name type="scientific">Vanilla planifolia</name>
    <name type="common">Vanilla</name>
    <dbReference type="NCBI Taxonomy" id="51239"/>
    <lineage>
        <taxon>Eukaryota</taxon>
        <taxon>Viridiplantae</taxon>
        <taxon>Streptophyta</taxon>
        <taxon>Embryophyta</taxon>
        <taxon>Tracheophyta</taxon>
        <taxon>Spermatophyta</taxon>
        <taxon>Magnoliopsida</taxon>
        <taxon>Liliopsida</taxon>
        <taxon>Asparagales</taxon>
        <taxon>Orchidaceae</taxon>
        <taxon>Vanilloideae</taxon>
        <taxon>Vanilleae</taxon>
        <taxon>Vanilla</taxon>
    </lineage>
</organism>
<feature type="region of interest" description="Disordered" evidence="12">
    <location>
        <begin position="150"/>
        <end position="193"/>
    </location>
</feature>
<dbReference type="GO" id="GO:0046872">
    <property type="term" value="F:metal ion binding"/>
    <property type="evidence" value="ECO:0007669"/>
    <property type="project" value="UniProtKB-KW"/>
</dbReference>
<evidence type="ECO:0000256" key="2">
    <source>
        <dbReference type="ARBA" id="ARBA00006676"/>
    </source>
</evidence>
<dbReference type="EC" id="3.5.4.6" evidence="3"/>
<dbReference type="GO" id="GO:0046033">
    <property type="term" value="P:AMP metabolic process"/>
    <property type="evidence" value="ECO:0007669"/>
    <property type="project" value="TreeGrafter"/>
</dbReference>
<feature type="binding site" evidence="11">
    <location>
        <position position="778"/>
    </location>
    <ligand>
        <name>Zn(2+)</name>
        <dbReference type="ChEBI" id="CHEBI:29105"/>
        <note>catalytic</note>
    </ligand>
</feature>
<dbReference type="Proteomes" id="UP000636800">
    <property type="component" value="Chromosome 1"/>
</dbReference>
<accession>A0A835VHG5</accession>
<gene>
    <name evidence="14" type="ORF">HPP92_003703</name>
</gene>
<protein>
    <recommendedName>
        <fullName evidence="3">AMP deaminase</fullName>
        <ecNumber evidence="3">3.5.4.6</ecNumber>
    </recommendedName>
</protein>
<comment type="caution">
    <text evidence="14">The sequence shown here is derived from an EMBL/GenBank/DDBJ whole genome shotgun (WGS) entry which is preliminary data.</text>
</comment>
<evidence type="ECO:0000256" key="8">
    <source>
        <dbReference type="ARBA" id="ARBA00051746"/>
    </source>
</evidence>
<dbReference type="InterPro" id="IPR006650">
    <property type="entry name" value="A/AMP_deam_AS"/>
</dbReference>
<evidence type="ECO:0000256" key="6">
    <source>
        <dbReference type="ARBA" id="ARBA00022833"/>
    </source>
</evidence>
<feature type="binding site" evidence="10">
    <location>
        <position position="704"/>
    </location>
    <ligand>
        <name>substrate</name>
    </ligand>
</feature>
<comment type="catalytic activity">
    <reaction evidence="8">
        <text>AMP + H2O + H(+) = IMP + NH4(+)</text>
        <dbReference type="Rhea" id="RHEA:14777"/>
        <dbReference type="ChEBI" id="CHEBI:15377"/>
        <dbReference type="ChEBI" id="CHEBI:15378"/>
        <dbReference type="ChEBI" id="CHEBI:28938"/>
        <dbReference type="ChEBI" id="CHEBI:58053"/>
        <dbReference type="ChEBI" id="CHEBI:456215"/>
        <dbReference type="EC" id="3.5.4.6"/>
    </reaction>
</comment>
<comment type="cofactor">
    <cofactor evidence="11">
        <name>Zn(2+)</name>
        <dbReference type="ChEBI" id="CHEBI:29105"/>
    </cofactor>
    <text evidence="11">Binds 1 zinc ion per subunit.</text>
</comment>
<comment type="similarity">
    <text evidence="2">Belongs to the metallo-dependent hydrolases superfamily. Adenosine and AMP deaminases family.</text>
</comment>
<feature type="binding site" evidence="10">
    <location>
        <position position="435"/>
    </location>
    <ligand>
        <name>substrate</name>
    </ligand>
</feature>
<dbReference type="PROSITE" id="PS00485">
    <property type="entry name" value="A_DEAMINASE"/>
    <property type="match status" value="1"/>
</dbReference>
<feature type="binding site" evidence="11">
    <location>
        <position position="433"/>
    </location>
    <ligand>
        <name>Zn(2+)</name>
        <dbReference type="ChEBI" id="CHEBI:29105"/>
        <note>catalytic</note>
    </ligand>
</feature>
<comment type="pathway">
    <text evidence="1">Purine metabolism; IMP biosynthesis via salvage pathway; IMP from AMP: step 1/1.</text>
</comment>
<proteinExistence type="inferred from homology"/>
<keyword evidence="6 11" id="KW-0862">Zinc</keyword>
<dbReference type="FunFam" id="3.20.20.140:FF:000035">
    <property type="entry name" value="Probable amp deaminase"/>
    <property type="match status" value="1"/>
</dbReference>
<feature type="binding site" evidence="11">
    <location>
        <position position="435"/>
    </location>
    <ligand>
        <name>Zn(2+)</name>
        <dbReference type="ChEBI" id="CHEBI:29105"/>
        <note>catalytic</note>
    </ligand>
</feature>
<sequence length="881" mass="100491">MESYPVHLAMAALVGASFVAISAYYMHRRTLTQLLEFARAVEMERERERDRGGGAIAGVGVEDGVGERDGERSRTLLEGQQRLKGVGYYRRGGGSLSLPDVKAAAEVDVEEEGSRERLLATNGPLGGSANDEYQNLALPLGLSRLYTVPEGKKQSSSMNTNKRTSHAIRPASPKSPSASAFESMEGSDEDDNLLVDNNLDSSYLYVNDDLVSGCNNLFQDVPDNLNTIGESKSLPSATMIRSHSISGDLHGVQPDPVAADILRKEPEQETFVRLKISPTETPSLDEIEVYKILQECLEMRQRYLFKEGIASWEKEIITDPSTPKRDPNPFVYTAEERSDHAFQMVDGVVQVYPNKDSTENLYTVATATTFFTDLHHILRVIAAGNLRTLCHHRLNLLEQKFNLHLMLNADREFLAQKSAPHRDFYNVRKVDTHVHHSACMNQKHLLRFIKSKLRKEPDEVVIFRDGTYLTLKEVFESLDLTGYDLNVDLLDVHADKSTFHRFDKFNLKYNPCGQSRLREIFLKQDNLIQGRFLGELTKQVFSDLDASKYQMAEYRISIYGRKQSEWDQLASWIVNNELYSDNVVWLIQIPRLYNVYMEMGIVTSFQNLLDNIFLPLFEVTVDPDSHPQLHIFLKQVVGLDLVDDESKPERRPTKHMPTPAQWTNIFNPAFSYYAYYCYANLYTLNKLREVKGMTTIKFRPHSGEAGDIDHLAATFLTAHNIAHGINLRKSPVLQYLYYLAQIGLAMSPLSNNSLFLDYHRNPFPMFFQRGLNVSLSTDDPLQIHLTKEPLVEEYSIAASVWKLSSCDLCEIARNSVYQSGFSHSVKSHWIGKNYYKRGPDGNDIHRTNVPHIRVEFREMIWREEMQLVYLGKAQISETIQK</sequence>
<feature type="compositionally biased region" description="Low complexity" evidence="12">
    <location>
        <begin position="170"/>
        <end position="180"/>
    </location>
</feature>
<dbReference type="Pfam" id="PF19326">
    <property type="entry name" value="AMP_deaminase"/>
    <property type="match status" value="1"/>
</dbReference>
<keyword evidence="13" id="KW-0472">Membrane</keyword>
<evidence type="ECO:0000256" key="7">
    <source>
        <dbReference type="ARBA" id="ARBA00023080"/>
    </source>
</evidence>
<evidence type="ECO:0000256" key="9">
    <source>
        <dbReference type="PIRSR" id="PIRSR606329-1"/>
    </source>
</evidence>
<evidence type="ECO:0000256" key="12">
    <source>
        <dbReference type="SAM" id="MobiDB-lite"/>
    </source>
</evidence>
<dbReference type="SUPFAM" id="SSF51556">
    <property type="entry name" value="Metallo-dependent hydrolases"/>
    <property type="match status" value="1"/>
</dbReference>
<dbReference type="AlphaFoldDB" id="A0A835VHG5"/>
<dbReference type="NCBIfam" id="TIGR01429">
    <property type="entry name" value="AMP_deaminase"/>
    <property type="match status" value="1"/>
</dbReference>
<dbReference type="InterPro" id="IPR006329">
    <property type="entry name" value="AMPD"/>
</dbReference>
<evidence type="ECO:0000256" key="13">
    <source>
        <dbReference type="SAM" id="Phobius"/>
    </source>
</evidence>
<dbReference type="GO" id="GO:0032264">
    <property type="term" value="P:IMP salvage"/>
    <property type="evidence" value="ECO:0007669"/>
    <property type="project" value="UniProtKB-UniPathway"/>
</dbReference>
<feature type="binding site" evidence="10">
    <location>
        <begin position="504"/>
        <end position="509"/>
    </location>
    <ligand>
        <name>substrate</name>
    </ligand>
</feature>
<dbReference type="CDD" id="cd01319">
    <property type="entry name" value="AMPD"/>
    <property type="match status" value="1"/>
</dbReference>
<keyword evidence="13" id="KW-0812">Transmembrane</keyword>
<dbReference type="Gene3D" id="3.20.20.140">
    <property type="entry name" value="Metal-dependent hydrolases"/>
    <property type="match status" value="1"/>
</dbReference>
<evidence type="ECO:0000256" key="11">
    <source>
        <dbReference type="PIRSR" id="PIRSR606329-3"/>
    </source>
</evidence>
<evidence type="ECO:0000313" key="15">
    <source>
        <dbReference type="Proteomes" id="UP000636800"/>
    </source>
</evidence>
<evidence type="ECO:0000313" key="14">
    <source>
        <dbReference type="EMBL" id="KAG0499012.1"/>
    </source>
</evidence>
<dbReference type="EMBL" id="JADCNL010000001">
    <property type="protein sequence ID" value="KAG0499012.1"/>
    <property type="molecule type" value="Genomic_DNA"/>
</dbReference>
<evidence type="ECO:0000256" key="10">
    <source>
        <dbReference type="PIRSR" id="PIRSR606329-2"/>
    </source>
</evidence>
<keyword evidence="5" id="KW-0378">Hydrolase</keyword>
<dbReference type="InterPro" id="IPR032466">
    <property type="entry name" value="Metal_Hydrolase"/>
</dbReference>
<dbReference type="OrthoDB" id="6108017at2759"/>
<evidence type="ECO:0000256" key="4">
    <source>
        <dbReference type="ARBA" id="ARBA00022723"/>
    </source>
</evidence>
<dbReference type="Gene3D" id="4.10.800.20">
    <property type="match status" value="1"/>
</dbReference>
<dbReference type="GO" id="GO:0005829">
    <property type="term" value="C:cytosol"/>
    <property type="evidence" value="ECO:0007669"/>
    <property type="project" value="TreeGrafter"/>
</dbReference>
<dbReference type="GO" id="GO:0003876">
    <property type="term" value="F:AMP deaminase activity"/>
    <property type="evidence" value="ECO:0007669"/>
    <property type="project" value="UniProtKB-EC"/>
</dbReference>
<evidence type="ECO:0000256" key="1">
    <source>
        <dbReference type="ARBA" id="ARBA00004955"/>
    </source>
</evidence>
<feature type="active site" description="Proton acceptor" evidence="9">
    <location>
        <position position="723"/>
    </location>
</feature>
<feature type="transmembrane region" description="Helical" evidence="13">
    <location>
        <begin position="6"/>
        <end position="26"/>
    </location>
</feature>
<dbReference type="PANTHER" id="PTHR11359">
    <property type="entry name" value="AMP DEAMINASE"/>
    <property type="match status" value="1"/>
</dbReference>
<keyword evidence="15" id="KW-1185">Reference proteome</keyword>
<keyword evidence="7" id="KW-0546">Nucleotide metabolism</keyword>
<reference evidence="14 15" key="1">
    <citation type="journal article" date="2020" name="Nat. Food">
        <title>A phased Vanilla planifolia genome enables genetic improvement of flavour and production.</title>
        <authorList>
            <person name="Hasing T."/>
            <person name="Tang H."/>
            <person name="Brym M."/>
            <person name="Khazi F."/>
            <person name="Huang T."/>
            <person name="Chambers A.H."/>
        </authorList>
    </citation>
    <scope>NUCLEOTIDE SEQUENCE [LARGE SCALE GENOMIC DNA]</scope>
    <source>
        <tissue evidence="14">Leaf</tissue>
    </source>
</reference>
<keyword evidence="13" id="KW-1133">Transmembrane helix</keyword>
<feature type="binding site" evidence="10">
    <location>
        <begin position="779"/>
        <end position="782"/>
    </location>
    <ligand>
        <name>substrate</name>
    </ligand>
</feature>